<accession>A0ABQ1RJY4</accession>
<organism evidence="2 3">
    <name type="scientific">Microbacterium murale</name>
    <dbReference type="NCBI Taxonomy" id="1081040"/>
    <lineage>
        <taxon>Bacteria</taxon>
        <taxon>Bacillati</taxon>
        <taxon>Actinomycetota</taxon>
        <taxon>Actinomycetes</taxon>
        <taxon>Micrococcales</taxon>
        <taxon>Microbacteriaceae</taxon>
        <taxon>Microbacterium</taxon>
    </lineage>
</organism>
<sequence length="127" mass="13149">MTETTPSTTARPALPWLLIVGLASLSLLWPLTNLIGIGQGAPRALTIIAVVAVTWIAVVGFGRVPRPVLVLTLTGLAHGAISMIVAAIFGGVDGPIWTAFAALAIDTFWGAVAGLIALAIQKMRKRA</sequence>
<protein>
    <submittedName>
        <fullName evidence="2">Uncharacterized protein</fullName>
    </submittedName>
</protein>
<evidence type="ECO:0000313" key="2">
    <source>
        <dbReference type="EMBL" id="GGD68961.1"/>
    </source>
</evidence>
<dbReference type="EMBL" id="BMCM01000001">
    <property type="protein sequence ID" value="GGD68961.1"/>
    <property type="molecule type" value="Genomic_DNA"/>
</dbReference>
<keyword evidence="3" id="KW-1185">Reference proteome</keyword>
<keyword evidence="1" id="KW-0472">Membrane</keyword>
<evidence type="ECO:0000256" key="1">
    <source>
        <dbReference type="SAM" id="Phobius"/>
    </source>
</evidence>
<dbReference type="RefSeq" id="WP_188435436.1">
    <property type="nucleotide sequence ID" value="NZ_BMCM01000001.1"/>
</dbReference>
<name>A0ABQ1RJY4_9MICO</name>
<reference evidence="3" key="1">
    <citation type="journal article" date="2019" name="Int. J. Syst. Evol. Microbiol.">
        <title>The Global Catalogue of Microorganisms (GCM) 10K type strain sequencing project: providing services to taxonomists for standard genome sequencing and annotation.</title>
        <authorList>
            <consortium name="The Broad Institute Genomics Platform"/>
            <consortium name="The Broad Institute Genome Sequencing Center for Infectious Disease"/>
            <person name="Wu L."/>
            <person name="Ma J."/>
        </authorList>
    </citation>
    <scope>NUCLEOTIDE SEQUENCE [LARGE SCALE GENOMIC DNA]</scope>
    <source>
        <strain evidence="3">CCM 7640</strain>
    </source>
</reference>
<feature type="transmembrane region" description="Helical" evidence="1">
    <location>
        <begin position="44"/>
        <end position="61"/>
    </location>
</feature>
<keyword evidence="1" id="KW-1133">Transmembrane helix</keyword>
<dbReference type="Proteomes" id="UP000629365">
    <property type="component" value="Unassembled WGS sequence"/>
</dbReference>
<gene>
    <name evidence="2" type="ORF">GCM10007269_10060</name>
</gene>
<keyword evidence="1" id="KW-0812">Transmembrane</keyword>
<evidence type="ECO:0000313" key="3">
    <source>
        <dbReference type="Proteomes" id="UP000629365"/>
    </source>
</evidence>
<feature type="transmembrane region" description="Helical" evidence="1">
    <location>
        <begin position="96"/>
        <end position="120"/>
    </location>
</feature>
<proteinExistence type="predicted"/>
<feature type="transmembrane region" description="Helical" evidence="1">
    <location>
        <begin position="12"/>
        <end position="32"/>
    </location>
</feature>
<feature type="transmembrane region" description="Helical" evidence="1">
    <location>
        <begin position="68"/>
        <end position="90"/>
    </location>
</feature>
<comment type="caution">
    <text evidence="2">The sequence shown here is derived from an EMBL/GenBank/DDBJ whole genome shotgun (WGS) entry which is preliminary data.</text>
</comment>